<dbReference type="UniPathway" id="UPA00378"/>
<evidence type="ECO:0000256" key="4">
    <source>
        <dbReference type="ARBA" id="ARBA00022989"/>
    </source>
</evidence>
<evidence type="ECO:0000256" key="2">
    <source>
        <dbReference type="ARBA" id="ARBA00022692"/>
    </source>
</evidence>
<keyword evidence="2 6" id="KW-0812">Transmembrane</keyword>
<organism evidence="8 9">
    <name type="scientific">Pichia sorbitophila (strain ATCC MYA-4447 / BCRC 22081 / CBS 7064 / NBRC 10061 / NRRL Y-12695)</name>
    <name type="common">Hybrid yeast</name>
    <dbReference type="NCBI Taxonomy" id="559304"/>
    <lineage>
        <taxon>Eukaryota</taxon>
        <taxon>Fungi</taxon>
        <taxon>Dikarya</taxon>
        <taxon>Ascomycota</taxon>
        <taxon>Saccharomycotina</taxon>
        <taxon>Pichiomycetes</taxon>
        <taxon>Debaryomycetaceae</taxon>
        <taxon>Millerozyma</taxon>
    </lineage>
</organism>
<dbReference type="GO" id="GO:0047874">
    <property type="term" value="F:dolichyldiphosphatase activity"/>
    <property type="evidence" value="ECO:0007669"/>
    <property type="project" value="UniProtKB-UniRule"/>
</dbReference>
<dbReference type="SUPFAM" id="SSF48317">
    <property type="entry name" value="Acid phosphatase/Vanadium-dependent haloperoxidase"/>
    <property type="match status" value="1"/>
</dbReference>
<name>G8YG39_PICSO</name>
<comment type="function">
    <text evidence="6">Required for efficient N-glycosylation. Necessary for maintaining optimal levels of dolichol-linked oligosaccharides. Hydrolyzes dolichyl pyrophosphate at a very high rate and dolichyl monophosphate at a much lower rate. Does not act on phosphatidate.</text>
</comment>
<feature type="transmembrane region" description="Helical" evidence="6">
    <location>
        <begin position="156"/>
        <end position="175"/>
    </location>
</feature>
<dbReference type="STRING" id="559304.G8YG39"/>
<dbReference type="SMART" id="SM00014">
    <property type="entry name" value="acidPPc"/>
    <property type="match status" value="1"/>
</dbReference>
<dbReference type="Proteomes" id="UP000005222">
    <property type="component" value="Chromosome I"/>
</dbReference>
<accession>G8YG39</accession>
<dbReference type="PANTHER" id="PTHR11247">
    <property type="entry name" value="PALMITOYL-PROTEIN THIOESTERASE/DOLICHYLDIPHOSPHATASE 1"/>
    <property type="match status" value="1"/>
</dbReference>
<dbReference type="GO" id="GO:0005789">
    <property type="term" value="C:endoplasmic reticulum membrane"/>
    <property type="evidence" value="ECO:0007669"/>
    <property type="project" value="UniProtKB-SubCell"/>
</dbReference>
<dbReference type="FunCoup" id="G8YG39">
    <property type="interactions" value="595"/>
</dbReference>
<comment type="subcellular location">
    <subcellularLocation>
        <location evidence="6">Endoplasmic reticulum membrane</location>
        <topology evidence="6">Multi-pass membrane protein</topology>
    </subcellularLocation>
    <subcellularLocation>
        <location evidence="1">Membrane</location>
        <topology evidence="1">Multi-pass membrane protein</topology>
    </subcellularLocation>
</comment>
<sequence length="232" mass="26667">MTLKADDRLVPFNITYILYDPSDFISLACVHLSLLPIYIMVFYTSWFIVSREIEPVVVVGGHLVAELINLLFKRCLRSPRPDFHASFGSADGILRFGMPSAHAQFMGFFAGYFSSIILRKIDHLSSKQKIVGVFILQALGISVSFSRVYLKYHTTFQVIVGNTLGYTLGIFYYIASSIIRDVGIVDWVLDWPIVRFLYIKDSYYHCYQTYAMEYSTYQNLKARKQNANIKND</sequence>
<dbReference type="InParanoid" id="G8YG39"/>
<proteinExistence type="inferred from homology"/>
<evidence type="ECO:0000256" key="6">
    <source>
        <dbReference type="RuleBase" id="RU367078"/>
    </source>
</evidence>
<dbReference type="CDD" id="cd03382">
    <property type="entry name" value="PAP2_dolichyldiphosphatase"/>
    <property type="match status" value="1"/>
</dbReference>
<feature type="domain" description="Phosphatidic acid phosphatase type 2/haloperoxidase" evidence="7">
    <location>
        <begin position="59"/>
        <end position="173"/>
    </location>
</feature>
<dbReference type="InterPro" id="IPR039667">
    <property type="entry name" value="Dolichyldiphosphatase_PAP2"/>
</dbReference>
<keyword evidence="6" id="KW-0256">Endoplasmic reticulum</keyword>
<comment type="catalytic activity">
    <reaction evidence="6">
        <text>a di-trans,poly-cis-dolichyl diphosphate + H2O = a di-trans,poly-cis-dolichyl phosphate + phosphate + H(+)</text>
        <dbReference type="Rhea" id="RHEA:14385"/>
        <dbReference type="Rhea" id="RHEA-COMP:19498"/>
        <dbReference type="Rhea" id="RHEA-COMP:19506"/>
        <dbReference type="ChEBI" id="CHEBI:15377"/>
        <dbReference type="ChEBI" id="CHEBI:15378"/>
        <dbReference type="ChEBI" id="CHEBI:43474"/>
        <dbReference type="ChEBI" id="CHEBI:57497"/>
        <dbReference type="ChEBI" id="CHEBI:57683"/>
        <dbReference type="EC" id="3.6.1.43"/>
    </reaction>
</comment>
<dbReference type="Pfam" id="PF01569">
    <property type="entry name" value="PAP2"/>
    <property type="match status" value="1"/>
</dbReference>
<dbReference type="PANTHER" id="PTHR11247:SF1">
    <property type="entry name" value="DOLICHYLDIPHOSPHATASE 1"/>
    <property type="match status" value="1"/>
</dbReference>
<dbReference type="GO" id="GO:0006487">
    <property type="term" value="P:protein N-linked glycosylation"/>
    <property type="evidence" value="ECO:0007669"/>
    <property type="project" value="UniProtKB-UniRule"/>
</dbReference>
<protein>
    <recommendedName>
        <fullName evidence="6">Dolichyldiphosphatase</fullName>
        <ecNumber evidence="6">3.6.1.43</ecNumber>
    </recommendedName>
</protein>
<comment type="similarity">
    <text evidence="6">Belongs to the dolichyldiphosphatase family.</text>
</comment>
<keyword evidence="5 6" id="KW-0472">Membrane</keyword>
<feature type="transmembrane region" description="Helical" evidence="6">
    <location>
        <begin position="92"/>
        <end position="118"/>
    </location>
</feature>
<feature type="transmembrane region" description="Helical" evidence="6">
    <location>
        <begin position="24"/>
        <end position="49"/>
    </location>
</feature>
<evidence type="ECO:0000313" key="8">
    <source>
        <dbReference type="EMBL" id="CCE82138.1"/>
    </source>
</evidence>
<feature type="transmembrane region" description="Helical" evidence="6">
    <location>
        <begin position="130"/>
        <end position="150"/>
    </location>
</feature>
<dbReference type="Gene3D" id="1.20.144.10">
    <property type="entry name" value="Phosphatidic acid phosphatase type 2/haloperoxidase"/>
    <property type="match status" value="1"/>
</dbReference>
<evidence type="ECO:0000256" key="5">
    <source>
        <dbReference type="ARBA" id="ARBA00023136"/>
    </source>
</evidence>
<dbReference type="OMA" id="LTVYQHE"/>
<keyword evidence="3 6" id="KW-0378">Hydrolase</keyword>
<dbReference type="HOGENOM" id="CLU_074922_0_1_1"/>
<evidence type="ECO:0000259" key="7">
    <source>
        <dbReference type="SMART" id="SM00014"/>
    </source>
</evidence>
<evidence type="ECO:0000256" key="3">
    <source>
        <dbReference type="ARBA" id="ARBA00022801"/>
    </source>
</evidence>
<keyword evidence="4 6" id="KW-1133">Transmembrane helix</keyword>
<dbReference type="EC" id="3.6.1.43" evidence="6"/>
<dbReference type="InterPro" id="IPR000326">
    <property type="entry name" value="PAP2/HPO"/>
</dbReference>
<dbReference type="AlphaFoldDB" id="G8YG39"/>
<dbReference type="EMBL" id="FO082051">
    <property type="protein sequence ID" value="CCE82138.1"/>
    <property type="molecule type" value="Genomic_DNA"/>
</dbReference>
<gene>
    <name evidence="8" type="primary">Piso0_002836</name>
    <name evidence="8" type="ORF">GNLVRS01_PISO0I18884g</name>
</gene>
<dbReference type="eggNOG" id="KOG3146">
    <property type="taxonomic scope" value="Eukaryota"/>
</dbReference>
<dbReference type="InterPro" id="IPR036938">
    <property type="entry name" value="PAP2/HPO_sf"/>
</dbReference>
<dbReference type="OrthoDB" id="302705at2759"/>
<reference evidence="8 9" key="1">
    <citation type="journal article" date="2012" name="G3 (Bethesda)">
        <title>Pichia sorbitophila, an interspecies yeast hybrid reveals early steps of genome resolution following polyploidization.</title>
        <authorList>
            <person name="Leh Louis V."/>
            <person name="Despons L."/>
            <person name="Friedrich A."/>
            <person name="Martin T."/>
            <person name="Durrens P."/>
            <person name="Casaregola S."/>
            <person name="Neuveglise C."/>
            <person name="Fairhead C."/>
            <person name="Marck C."/>
            <person name="Cruz J.A."/>
            <person name="Straub M.L."/>
            <person name="Kugler V."/>
            <person name="Sacerdot C."/>
            <person name="Uzunov Z."/>
            <person name="Thierry A."/>
            <person name="Weiss S."/>
            <person name="Bleykasten C."/>
            <person name="De Montigny J."/>
            <person name="Jacques N."/>
            <person name="Jung P."/>
            <person name="Lemaire M."/>
            <person name="Mallet S."/>
            <person name="Morel G."/>
            <person name="Richard G.F."/>
            <person name="Sarkar A."/>
            <person name="Savel G."/>
            <person name="Schacherer J."/>
            <person name="Seret M.L."/>
            <person name="Talla E."/>
            <person name="Samson G."/>
            <person name="Jubin C."/>
            <person name="Poulain J."/>
            <person name="Vacherie B."/>
            <person name="Barbe V."/>
            <person name="Pelletier E."/>
            <person name="Sherman D.J."/>
            <person name="Westhof E."/>
            <person name="Weissenbach J."/>
            <person name="Baret P.V."/>
            <person name="Wincker P."/>
            <person name="Gaillardin C."/>
            <person name="Dujon B."/>
            <person name="Souciet J.L."/>
        </authorList>
    </citation>
    <scope>NUCLEOTIDE SEQUENCE [LARGE SCALE GENOMIC DNA]</scope>
    <source>
        <strain evidence="9">ATCC MYA-4447 / BCRC 22081 / CBS 7064 / NBRC 10061 / NRRL Y-12695</strain>
    </source>
</reference>
<evidence type="ECO:0000256" key="1">
    <source>
        <dbReference type="ARBA" id="ARBA00004141"/>
    </source>
</evidence>
<comment type="pathway">
    <text evidence="6">Protein modification; protein glycosylation.</text>
</comment>
<evidence type="ECO:0000313" key="9">
    <source>
        <dbReference type="Proteomes" id="UP000005222"/>
    </source>
</evidence>
<dbReference type="GO" id="GO:0008610">
    <property type="term" value="P:lipid biosynthetic process"/>
    <property type="evidence" value="ECO:0007669"/>
    <property type="project" value="TreeGrafter"/>
</dbReference>
<keyword evidence="9" id="KW-1185">Reference proteome</keyword>